<sequence>MTSNEVCAHECTLARVQRSNVCKSTACADTVPIPYTCTHAKAPATQMTTFKELGISPWLTSILESLSITTPSDIQAACIPPILAGKNVVGNAKTGSGKTAAFALPIIQKLADDMYGPYALVLTPTRELAFQIAEQFRALGSGINLRESVVVGGMDMVAQGLELQKRPHILIGTPGRLVDHLNSGSKLNLRRIKFLVLDEADRLLHPTFSEDLERLFGELPSTRQTLLFSATMTKSIEALIGDAAGGEAALKNVFVHRSSEKYEANKQLEQKYIFVSSVVKEANLVWLMKNDFKDKSVIIFTSRCRTCALMLALLQNFGIRCTALHGFMTQNERVGSLAKFKSNVVDVLLATDVGSRGLDIPKVQVVVNFDVPASATDYIHRVGRTARAGRGGMALSIVCERDVNVVLNIEEKVGQKLEKHDVPEGEVAKIEFLNEVNVAKREALLVRH</sequence>
<keyword evidence="3 7" id="KW-0347">Helicase</keyword>
<feature type="short sequence motif" description="Q motif" evidence="6">
    <location>
        <begin position="48"/>
        <end position="76"/>
    </location>
</feature>
<dbReference type="PROSITE" id="PS00039">
    <property type="entry name" value="DEAD_ATP_HELICASE"/>
    <property type="match status" value="1"/>
</dbReference>
<dbReference type="GO" id="GO:0003724">
    <property type="term" value="F:RNA helicase activity"/>
    <property type="evidence" value="ECO:0007669"/>
    <property type="project" value="InterPro"/>
</dbReference>
<keyword evidence="12" id="KW-1185">Reference proteome</keyword>
<evidence type="ECO:0000313" key="12">
    <source>
        <dbReference type="Proteomes" id="UP000193411"/>
    </source>
</evidence>
<evidence type="ECO:0000256" key="3">
    <source>
        <dbReference type="ARBA" id="ARBA00022806"/>
    </source>
</evidence>
<dbReference type="PROSITE" id="PS51194">
    <property type="entry name" value="HELICASE_CTER"/>
    <property type="match status" value="1"/>
</dbReference>
<dbReference type="GO" id="GO:0005524">
    <property type="term" value="F:ATP binding"/>
    <property type="evidence" value="ECO:0007669"/>
    <property type="project" value="UniProtKB-KW"/>
</dbReference>
<dbReference type="InterPro" id="IPR027417">
    <property type="entry name" value="P-loop_NTPase"/>
</dbReference>
<dbReference type="PANTHER" id="PTHR47959">
    <property type="entry name" value="ATP-DEPENDENT RNA HELICASE RHLE-RELATED"/>
    <property type="match status" value="1"/>
</dbReference>
<dbReference type="SUPFAM" id="SSF52540">
    <property type="entry name" value="P-loop containing nucleoside triphosphate hydrolases"/>
    <property type="match status" value="1"/>
</dbReference>
<dbReference type="Pfam" id="PF00270">
    <property type="entry name" value="DEAD"/>
    <property type="match status" value="1"/>
</dbReference>
<dbReference type="GO" id="GO:0003723">
    <property type="term" value="F:RNA binding"/>
    <property type="evidence" value="ECO:0007669"/>
    <property type="project" value="UniProtKB-KW"/>
</dbReference>
<feature type="domain" description="Helicase C-terminal" evidence="9">
    <location>
        <begin position="267"/>
        <end position="428"/>
    </location>
</feature>
<dbReference type="InterPro" id="IPR000629">
    <property type="entry name" value="RNA-helicase_DEAD-box_CS"/>
</dbReference>
<evidence type="ECO:0000256" key="4">
    <source>
        <dbReference type="ARBA" id="ARBA00022840"/>
    </source>
</evidence>
<keyword evidence="1 7" id="KW-0547">Nucleotide-binding</keyword>
<evidence type="ECO:0000256" key="1">
    <source>
        <dbReference type="ARBA" id="ARBA00022741"/>
    </source>
</evidence>
<protein>
    <submittedName>
        <fullName evidence="11">p-loop containing nucleoside triphosphate hydrolase protein</fullName>
    </submittedName>
</protein>
<dbReference type="Proteomes" id="UP000193411">
    <property type="component" value="Unassembled WGS sequence"/>
</dbReference>
<dbReference type="SMART" id="SM00487">
    <property type="entry name" value="DEXDc"/>
    <property type="match status" value="1"/>
</dbReference>
<dbReference type="AlphaFoldDB" id="A0A1Y2I2W0"/>
<feature type="domain" description="Helicase ATP-binding" evidence="8">
    <location>
        <begin position="79"/>
        <end position="250"/>
    </location>
</feature>
<dbReference type="Gene3D" id="3.40.50.300">
    <property type="entry name" value="P-loop containing nucleotide triphosphate hydrolases"/>
    <property type="match status" value="2"/>
</dbReference>
<accession>A0A1Y2I2W0</accession>
<name>A0A1Y2I2W0_9FUNG</name>
<comment type="similarity">
    <text evidence="7">Belongs to the DEAD box helicase family.</text>
</comment>
<evidence type="ECO:0000259" key="9">
    <source>
        <dbReference type="PROSITE" id="PS51194"/>
    </source>
</evidence>
<dbReference type="InterPro" id="IPR001650">
    <property type="entry name" value="Helicase_C-like"/>
</dbReference>
<evidence type="ECO:0000259" key="10">
    <source>
        <dbReference type="PROSITE" id="PS51195"/>
    </source>
</evidence>
<reference evidence="11 12" key="1">
    <citation type="submission" date="2016-07" db="EMBL/GenBank/DDBJ databases">
        <title>Pervasive Adenine N6-methylation of Active Genes in Fungi.</title>
        <authorList>
            <consortium name="DOE Joint Genome Institute"/>
            <person name="Mondo S.J."/>
            <person name="Dannebaum R.O."/>
            <person name="Kuo R.C."/>
            <person name="Labutti K."/>
            <person name="Haridas S."/>
            <person name="Kuo A."/>
            <person name="Salamov A."/>
            <person name="Ahrendt S.R."/>
            <person name="Lipzen A."/>
            <person name="Sullivan W."/>
            <person name="Andreopoulos W.B."/>
            <person name="Clum A."/>
            <person name="Lindquist E."/>
            <person name="Daum C."/>
            <person name="Ramamoorthy G.K."/>
            <person name="Gryganskyi A."/>
            <person name="Culley D."/>
            <person name="Magnuson J.K."/>
            <person name="James T.Y."/>
            <person name="O'Malley M.A."/>
            <person name="Stajich J.E."/>
            <person name="Spatafora J.W."/>
            <person name="Visel A."/>
            <person name="Grigoriev I.V."/>
        </authorList>
    </citation>
    <scope>NUCLEOTIDE SEQUENCE [LARGE SCALE GENOMIC DNA]</scope>
    <source>
        <strain evidence="11 12">PL171</strain>
    </source>
</reference>
<dbReference type="InterPro" id="IPR014014">
    <property type="entry name" value="RNA_helicase_DEAD_Q_motif"/>
</dbReference>
<keyword evidence="4 7" id="KW-0067">ATP-binding</keyword>
<evidence type="ECO:0000313" key="11">
    <source>
        <dbReference type="EMBL" id="ORZ41196.1"/>
    </source>
</evidence>
<keyword evidence="5" id="KW-0694">RNA-binding</keyword>
<feature type="domain" description="DEAD-box RNA helicase Q" evidence="10">
    <location>
        <begin position="48"/>
        <end position="76"/>
    </location>
</feature>
<dbReference type="InterPro" id="IPR050079">
    <property type="entry name" value="DEAD_box_RNA_helicase"/>
</dbReference>
<dbReference type="CDD" id="cd17955">
    <property type="entry name" value="DEADc_DDX49"/>
    <property type="match status" value="1"/>
</dbReference>
<dbReference type="CDD" id="cd18787">
    <property type="entry name" value="SF2_C_DEAD"/>
    <property type="match status" value="1"/>
</dbReference>
<keyword evidence="2 7" id="KW-0378">Hydrolase</keyword>
<dbReference type="PROSITE" id="PS51192">
    <property type="entry name" value="HELICASE_ATP_BIND_1"/>
    <property type="match status" value="1"/>
</dbReference>
<organism evidence="11 12">
    <name type="scientific">Catenaria anguillulae PL171</name>
    <dbReference type="NCBI Taxonomy" id="765915"/>
    <lineage>
        <taxon>Eukaryota</taxon>
        <taxon>Fungi</taxon>
        <taxon>Fungi incertae sedis</taxon>
        <taxon>Blastocladiomycota</taxon>
        <taxon>Blastocladiomycetes</taxon>
        <taxon>Blastocladiales</taxon>
        <taxon>Catenariaceae</taxon>
        <taxon>Catenaria</taxon>
    </lineage>
</organism>
<dbReference type="OrthoDB" id="10261904at2759"/>
<dbReference type="InterPro" id="IPR014001">
    <property type="entry name" value="Helicase_ATP-bd"/>
</dbReference>
<evidence type="ECO:0000256" key="6">
    <source>
        <dbReference type="PROSITE-ProRule" id="PRU00552"/>
    </source>
</evidence>
<dbReference type="InterPro" id="IPR011545">
    <property type="entry name" value="DEAD/DEAH_box_helicase_dom"/>
</dbReference>
<dbReference type="GO" id="GO:0016787">
    <property type="term" value="F:hydrolase activity"/>
    <property type="evidence" value="ECO:0007669"/>
    <property type="project" value="UniProtKB-KW"/>
</dbReference>
<dbReference type="PROSITE" id="PS51195">
    <property type="entry name" value="Q_MOTIF"/>
    <property type="match status" value="1"/>
</dbReference>
<dbReference type="SMART" id="SM00490">
    <property type="entry name" value="HELICc"/>
    <property type="match status" value="1"/>
</dbReference>
<dbReference type="Pfam" id="PF00271">
    <property type="entry name" value="Helicase_C"/>
    <property type="match status" value="1"/>
</dbReference>
<evidence type="ECO:0000256" key="5">
    <source>
        <dbReference type="ARBA" id="ARBA00022884"/>
    </source>
</evidence>
<dbReference type="GO" id="GO:0005829">
    <property type="term" value="C:cytosol"/>
    <property type="evidence" value="ECO:0007669"/>
    <property type="project" value="TreeGrafter"/>
</dbReference>
<gene>
    <name evidence="11" type="ORF">BCR44DRAFT_116821</name>
</gene>
<evidence type="ECO:0000256" key="2">
    <source>
        <dbReference type="ARBA" id="ARBA00022801"/>
    </source>
</evidence>
<evidence type="ECO:0000256" key="7">
    <source>
        <dbReference type="RuleBase" id="RU000492"/>
    </source>
</evidence>
<proteinExistence type="inferred from homology"/>
<dbReference type="STRING" id="765915.A0A1Y2I2W0"/>
<comment type="caution">
    <text evidence="11">The sequence shown here is derived from an EMBL/GenBank/DDBJ whole genome shotgun (WGS) entry which is preliminary data.</text>
</comment>
<dbReference type="EMBL" id="MCFL01000001">
    <property type="protein sequence ID" value="ORZ41196.1"/>
    <property type="molecule type" value="Genomic_DNA"/>
</dbReference>
<dbReference type="PANTHER" id="PTHR47959:SF24">
    <property type="entry name" value="ATP-DEPENDENT RNA HELICASE"/>
    <property type="match status" value="1"/>
</dbReference>
<evidence type="ECO:0000259" key="8">
    <source>
        <dbReference type="PROSITE" id="PS51192"/>
    </source>
</evidence>